<protein>
    <submittedName>
        <fullName evidence="1">Uncharacterized protein</fullName>
    </submittedName>
</protein>
<dbReference type="RefSeq" id="WP_069121667.1">
    <property type="nucleotide sequence ID" value="NZ_MARB01000004.1"/>
</dbReference>
<evidence type="ECO:0000313" key="1">
    <source>
        <dbReference type="EMBL" id="ODJ88813.1"/>
    </source>
</evidence>
<sequence>MSTYRLIDNRFALPTPAGAFHAASQQNSDPIHALLCALLQHEATPVLTQQALEQWTGLAGADAQEALFRAQSLGWVEGYKEPHSAQPGTLEELLPNLLPPLSDCGKALLADSHGFHVSASGFTHEAAIELSALSADIASLDSRHKALTHNNLRLPTSAWALVDAAGNSQLGFWPLYIDEQRFVLALQGIPHFNKPEFTSLVWALNTRYSSNKGESQ</sequence>
<comment type="caution">
    <text evidence="1">The sequence shown here is derived from an EMBL/GenBank/DDBJ whole genome shotgun (WGS) entry which is preliminary data.</text>
</comment>
<dbReference type="AlphaFoldDB" id="A0A7Z1AGQ3"/>
<gene>
    <name evidence="1" type="ORF">CODIS_09070</name>
</gene>
<proteinExistence type="predicted"/>
<dbReference type="OrthoDB" id="5295752at2"/>
<dbReference type="Proteomes" id="UP000094769">
    <property type="component" value="Unassembled WGS sequence"/>
</dbReference>
<keyword evidence="2" id="KW-1185">Reference proteome</keyword>
<dbReference type="EMBL" id="MARB01000004">
    <property type="protein sequence ID" value="ODJ88813.1"/>
    <property type="molecule type" value="Genomic_DNA"/>
</dbReference>
<name>A0A7Z1AGQ3_9GAMM</name>
<evidence type="ECO:0000313" key="2">
    <source>
        <dbReference type="Proteomes" id="UP000094769"/>
    </source>
</evidence>
<organism evidence="1 2">
    <name type="scientific">Candidatus Thiodiazotropha endolucinida</name>
    <dbReference type="NCBI Taxonomy" id="1655433"/>
    <lineage>
        <taxon>Bacteria</taxon>
        <taxon>Pseudomonadati</taxon>
        <taxon>Pseudomonadota</taxon>
        <taxon>Gammaproteobacteria</taxon>
        <taxon>Chromatiales</taxon>
        <taxon>Sedimenticolaceae</taxon>
        <taxon>Candidatus Thiodiazotropha</taxon>
    </lineage>
</organism>
<reference evidence="1 2" key="1">
    <citation type="submission" date="2016-06" db="EMBL/GenBank/DDBJ databases">
        <title>Genome sequence of endosymbiont of Candidatus Endolucinida thiodiazotropha.</title>
        <authorList>
            <person name="Poehlein A."/>
            <person name="Koenig S."/>
            <person name="Heiden S.E."/>
            <person name="Thuermer A."/>
            <person name="Voget S."/>
            <person name="Daniel R."/>
            <person name="Markert S."/>
            <person name="Gros O."/>
            <person name="Schweder T."/>
        </authorList>
    </citation>
    <scope>NUCLEOTIDE SEQUENCE [LARGE SCALE GENOMIC DNA]</scope>
    <source>
        <strain evidence="1 2">COS</strain>
    </source>
</reference>
<dbReference type="SUPFAM" id="SSF103196">
    <property type="entry name" value="Roadblock/LC7 domain"/>
    <property type="match status" value="1"/>
</dbReference>
<accession>A0A7Z1AGQ3</accession>